<sequence>MIAMAVRHAEVSQEIGSPGRYWFDWLMSVAADERRSSERATSYPFRMSHEDKRRLKKRAEEAGMTVQGYLEHVALGYDPAPPRRPGPVPQRRREVQEELDISA</sequence>
<evidence type="ECO:0000313" key="3">
    <source>
        <dbReference type="Proteomes" id="UP001500051"/>
    </source>
</evidence>
<feature type="region of interest" description="Disordered" evidence="1">
    <location>
        <begin position="76"/>
        <end position="103"/>
    </location>
</feature>
<dbReference type="Proteomes" id="UP001500051">
    <property type="component" value="Unassembled WGS sequence"/>
</dbReference>
<dbReference type="EMBL" id="BAAAYX010000011">
    <property type="protein sequence ID" value="GAA3707277.1"/>
    <property type="molecule type" value="Genomic_DNA"/>
</dbReference>
<accession>A0ABP7DLB5</accession>
<comment type="caution">
    <text evidence="2">The sequence shown here is derived from an EMBL/GenBank/DDBJ whole genome shotgun (WGS) entry which is preliminary data.</text>
</comment>
<gene>
    <name evidence="2" type="ORF">GCM10022204_26470</name>
</gene>
<evidence type="ECO:0008006" key="4">
    <source>
        <dbReference type="Google" id="ProtNLM"/>
    </source>
</evidence>
<feature type="compositionally biased region" description="Pro residues" evidence="1">
    <location>
        <begin position="79"/>
        <end position="88"/>
    </location>
</feature>
<protein>
    <recommendedName>
        <fullName evidence="4">Lsr2 protein</fullName>
    </recommendedName>
</protein>
<name>A0ABP7DLB5_9ACTN</name>
<dbReference type="InterPro" id="IPR053842">
    <property type="entry name" value="NikA-like"/>
</dbReference>
<keyword evidence="3" id="KW-1185">Reference proteome</keyword>
<evidence type="ECO:0000256" key="1">
    <source>
        <dbReference type="SAM" id="MobiDB-lite"/>
    </source>
</evidence>
<evidence type="ECO:0000313" key="2">
    <source>
        <dbReference type="EMBL" id="GAA3707277.1"/>
    </source>
</evidence>
<proteinExistence type="predicted"/>
<reference evidence="3" key="1">
    <citation type="journal article" date="2019" name="Int. J. Syst. Evol. Microbiol.">
        <title>The Global Catalogue of Microorganisms (GCM) 10K type strain sequencing project: providing services to taxonomists for standard genome sequencing and annotation.</title>
        <authorList>
            <consortium name="The Broad Institute Genomics Platform"/>
            <consortium name="The Broad Institute Genome Sequencing Center for Infectious Disease"/>
            <person name="Wu L."/>
            <person name="Ma J."/>
        </authorList>
    </citation>
    <scope>NUCLEOTIDE SEQUENCE [LARGE SCALE GENOMIC DNA]</scope>
    <source>
        <strain evidence="3">JCM 16548</strain>
    </source>
</reference>
<organism evidence="2 3">
    <name type="scientific">Microlunatus aurantiacus</name>
    <dbReference type="NCBI Taxonomy" id="446786"/>
    <lineage>
        <taxon>Bacteria</taxon>
        <taxon>Bacillati</taxon>
        <taxon>Actinomycetota</taxon>
        <taxon>Actinomycetes</taxon>
        <taxon>Propionibacteriales</taxon>
        <taxon>Propionibacteriaceae</taxon>
        <taxon>Microlunatus</taxon>
    </lineage>
</organism>
<dbReference type="Pfam" id="PF21983">
    <property type="entry name" value="NikA-like"/>
    <property type="match status" value="1"/>
</dbReference>